<dbReference type="Gene3D" id="3.50.50.100">
    <property type="match status" value="2"/>
</dbReference>
<dbReference type="InterPro" id="IPR045024">
    <property type="entry name" value="NDH-2"/>
</dbReference>
<dbReference type="Pfam" id="PF13499">
    <property type="entry name" value="EF-hand_7"/>
    <property type="match status" value="1"/>
</dbReference>
<dbReference type="GO" id="GO:0003954">
    <property type="term" value="F:NADH dehydrogenase activity"/>
    <property type="evidence" value="ECO:0007669"/>
    <property type="project" value="InterPro"/>
</dbReference>
<comment type="similarity">
    <text evidence="2">Belongs to the NADH dehydrogenase family.</text>
</comment>
<organism evidence="11 12">
    <name type="scientific">Phakopsora pachyrhizi</name>
    <name type="common">Asian soybean rust disease fungus</name>
    <dbReference type="NCBI Taxonomy" id="170000"/>
    <lineage>
        <taxon>Eukaryota</taxon>
        <taxon>Fungi</taxon>
        <taxon>Dikarya</taxon>
        <taxon>Basidiomycota</taxon>
        <taxon>Pucciniomycotina</taxon>
        <taxon>Pucciniomycetes</taxon>
        <taxon>Pucciniales</taxon>
        <taxon>Phakopsoraceae</taxon>
        <taxon>Phakopsora</taxon>
    </lineage>
</organism>
<accession>A0AAV0AMW7</accession>
<dbReference type="SUPFAM" id="SSF51905">
    <property type="entry name" value="FAD/NAD(P)-binding domain"/>
    <property type="match status" value="2"/>
</dbReference>
<dbReference type="InterPro" id="IPR018247">
    <property type="entry name" value="EF_Hand_1_Ca_BS"/>
</dbReference>
<feature type="domain" description="EF-hand" evidence="10">
    <location>
        <begin position="533"/>
        <end position="568"/>
    </location>
</feature>
<evidence type="ECO:0000313" key="12">
    <source>
        <dbReference type="Proteomes" id="UP001153365"/>
    </source>
</evidence>
<dbReference type="AlphaFoldDB" id="A0AAV0AMW7"/>
<dbReference type="PRINTS" id="PR00368">
    <property type="entry name" value="FADPNR"/>
</dbReference>
<dbReference type="PANTHER" id="PTHR43706">
    <property type="entry name" value="NADH DEHYDROGENASE"/>
    <property type="match status" value="1"/>
</dbReference>
<dbReference type="PROSITE" id="PS50222">
    <property type="entry name" value="EF_HAND_2"/>
    <property type="match status" value="2"/>
</dbReference>
<evidence type="ECO:0000256" key="7">
    <source>
        <dbReference type="ARBA" id="ARBA00023002"/>
    </source>
</evidence>
<keyword evidence="6" id="KW-0809">Transit peptide</keyword>
<keyword evidence="3" id="KW-0285">Flavoprotein</keyword>
<evidence type="ECO:0000256" key="3">
    <source>
        <dbReference type="ARBA" id="ARBA00022630"/>
    </source>
</evidence>
<comment type="caution">
    <text evidence="11">The sequence shown here is derived from an EMBL/GenBank/DDBJ whole genome shotgun (WGS) entry which is preliminary data.</text>
</comment>
<evidence type="ECO:0000256" key="6">
    <source>
        <dbReference type="ARBA" id="ARBA00022946"/>
    </source>
</evidence>
<keyword evidence="7" id="KW-0560">Oxidoreductase</keyword>
<evidence type="ECO:0000313" key="11">
    <source>
        <dbReference type="EMBL" id="CAH7668838.1"/>
    </source>
</evidence>
<dbReference type="SUPFAM" id="SSF47473">
    <property type="entry name" value="EF-hand"/>
    <property type="match status" value="1"/>
</dbReference>
<evidence type="ECO:0000256" key="5">
    <source>
        <dbReference type="ARBA" id="ARBA00022837"/>
    </source>
</evidence>
<proteinExistence type="inferred from homology"/>
<comment type="subcellular location">
    <subcellularLocation>
        <location evidence="1">Mitochondrion inner membrane</location>
        <topology evidence="1">Peripheral membrane protein</topology>
        <orientation evidence="1">Intermembrane side</orientation>
    </subcellularLocation>
</comment>
<dbReference type="Proteomes" id="UP001153365">
    <property type="component" value="Unassembled WGS sequence"/>
</dbReference>
<keyword evidence="9" id="KW-0472">Membrane</keyword>
<dbReference type="FunFam" id="3.50.50.100:FF:000005">
    <property type="entry name" value="NADH-ubiquinone oxidoreductase 64 kDa subunit"/>
    <property type="match status" value="1"/>
</dbReference>
<evidence type="ECO:0000256" key="4">
    <source>
        <dbReference type="ARBA" id="ARBA00022827"/>
    </source>
</evidence>
<dbReference type="SMART" id="SM00054">
    <property type="entry name" value="EFh"/>
    <property type="match status" value="2"/>
</dbReference>
<evidence type="ECO:0000256" key="8">
    <source>
        <dbReference type="ARBA" id="ARBA00023027"/>
    </source>
</evidence>
<reference evidence="11" key="1">
    <citation type="submission" date="2022-06" db="EMBL/GenBank/DDBJ databases">
        <authorList>
            <consortium name="SYNGENTA / RWTH Aachen University"/>
        </authorList>
    </citation>
    <scope>NUCLEOTIDE SEQUENCE</scope>
</reference>
<keyword evidence="4" id="KW-0274">FAD</keyword>
<keyword evidence="12" id="KW-1185">Reference proteome</keyword>
<evidence type="ECO:0000256" key="9">
    <source>
        <dbReference type="SAM" id="Phobius"/>
    </source>
</evidence>
<keyword evidence="9" id="KW-1133">Transmembrane helix</keyword>
<dbReference type="InterPro" id="IPR054585">
    <property type="entry name" value="NDH2-like_C"/>
</dbReference>
<sequence>MFRNLGPNLLSQHQSHQFFIRRSESLSLKILFDGRSLGARQIQTQGFCKTTTSHRRRFYGSKTNDLGADPPFNPKIPIFVASRASLKKRPILRTFVIAGTTIGVITASFAVSLLALLAYDATTYSERHVKGVPVQPLALNPNRGGPKNLRIAEFLVGDQEDSERENLTRKPKLVIVGGGWGSVGLIKALRPDNYHVVVIAPENYNLFTPLLPSATVGTVETRSLIEPLRKILARVKGHYLQGNAVDVDFGERLVEVKGSDESEESFYVPYDKLIISVGSVSNSHGVPGLEHASQLKTIHDVREIRQKIINNFERAALPSVKNEEERKRLLSFVVCGGGPTGVEFASELYDMINEDVIKYFPKLLRSEVSIHLIQSRDHILNTYSEKISQYAENRFLKAEINTVLSNLTRVKEITPSSVTYTSKLDKREHTIPASFVLWSTGIAMNPLTSKLAGYLPNQYHKHALEVDSHLRVKGAPLGTVYAIGDASTIETNLVNHLLNLVDQCDTNKDGKIDFEEFESMIKQVRRKFPTAQVHIEKVRDVFEKYDSDHDNTLGLNELEVMFKEISNRLTTLPATAQVAQQQGKYLAKKFNQFQARNAIETIQKNDIAESDVDDILSDPFKYRHLGSLAYIGNSAVFDFGEKYGSFGGGLIAAYLWRSVYWSEQVSTRTRVLLMIDWIKRGIWGRDISKVRVYLFSMKFVFCLIIC</sequence>
<feature type="transmembrane region" description="Helical" evidence="9">
    <location>
        <begin position="95"/>
        <end position="119"/>
    </location>
</feature>
<evidence type="ECO:0000256" key="2">
    <source>
        <dbReference type="ARBA" id="ARBA00005272"/>
    </source>
</evidence>
<dbReference type="Pfam" id="PF22366">
    <property type="entry name" value="NDH2_C"/>
    <property type="match status" value="1"/>
</dbReference>
<dbReference type="InterPro" id="IPR011992">
    <property type="entry name" value="EF-hand-dom_pair"/>
</dbReference>
<evidence type="ECO:0000256" key="1">
    <source>
        <dbReference type="ARBA" id="ARBA00004137"/>
    </source>
</evidence>
<gene>
    <name evidence="11" type="ORF">PPACK8108_LOCUS3396</name>
</gene>
<evidence type="ECO:0000259" key="10">
    <source>
        <dbReference type="PROSITE" id="PS50222"/>
    </source>
</evidence>
<dbReference type="EMBL" id="CALTRL010000608">
    <property type="protein sequence ID" value="CAH7668838.1"/>
    <property type="molecule type" value="Genomic_DNA"/>
</dbReference>
<dbReference type="InterPro" id="IPR036188">
    <property type="entry name" value="FAD/NAD-bd_sf"/>
</dbReference>
<dbReference type="GO" id="GO:0005509">
    <property type="term" value="F:calcium ion binding"/>
    <property type="evidence" value="ECO:0007669"/>
    <property type="project" value="InterPro"/>
</dbReference>
<keyword evidence="8" id="KW-0520">NAD</keyword>
<protein>
    <submittedName>
        <fullName evidence="11">NADH dehydrogenase</fullName>
    </submittedName>
</protein>
<dbReference type="InterPro" id="IPR023753">
    <property type="entry name" value="FAD/NAD-binding_dom"/>
</dbReference>
<dbReference type="InterPro" id="IPR002048">
    <property type="entry name" value="EF_hand_dom"/>
</dbReference>
<dbReference type="PROSITE" id="PS00018">
    <property type="entry name" value="EF_HAND_1"/>
    <property type="match status" value="2"/>
</dbReference>
<keyword evidence="5" id="KW-0106">Calcium</keyword>
<dbReference type="GO" id="GO:0005743">
    <property type="term" value="C:mitochondrial inner membrane"/>
    <property type="evidence" value="ECO:0007669"/>
    <property type="project" value="UniProtKB-SubCell"/>
</dbReference>
<name>A0AAV0AMW7_PHAPC</name>
<feature type="domain" description="EF-hand" evidence="10">
    <location>
        <begin position="492"/>
        <end position="527"/>
    </location>
</feature>
<dbReference type="Pfam" id="PF07992">
    <property type="entry name" value="Pyr_redox_2"/>
    <property type="match status" value="1"/>
</dbReference>
<dbReference type="PANTHER" id="PTHR43706:SF50">
    <property type="entry name" value="NADH DEHYDROGENASE (UBIQUINONE)-RELATED"/>
    <property type="match status" value="1"/>
</dbReference>
<keyword evidence="9" id="KW-0812">Transmembrane</keyword>